<comment type="caution">
    <text evidence="3">The sequence shown here is derived from an EMBL/GenBank/DDBJ whole genome shotgun (WGS) entry which is preliminary data.</text>
</comment>
<evidence type="ECO:0000256" key="1">
    <source>
        <dbReference type="ARBA" id="ARBA00010617"/>
    </source>
</evidence>
<proteinExistence type="inferred from homology"/>
<keyword evidence="4" id="KW-1185">Reference proteome</keyword>
<evidence type="ECO:0000313" key="3">
    <source>
        <dbReference type="EMBL" id="CAG2068599.1"/>
    </source>
</evidence>
<reference evidence="3" key="1">
    <citation type="submission" date="2021-03" db="EMBL/GenBank/DDBJ databases">
        <authorList>
            <person name="Tran Van P."/>
        </authorList>
    </citation>
    <scope>NUCLEOTIDE SEQUENCE</scope>
</reference>
<dbReference type="InterPro" id="IPR050121">
    <property type="entry name" value="Cytochrome_P450_monoxygenase"/>
</dbReference>
<dbReference type="Proteomes" id="UP001153148">
    <property type="component" value="Unassembled WGS sequence"/>
</dbReference>
<dbReference type="InterPro" id="IPR036396">
    <property type="entry name" value="Cyt_P450_sf"/>
</dbReference>
<name>A0ABN7PLA4_TIMPD</name>
<gene>
    <name evidence="3" type="ORF">TPAB3V08_LOCUS15542</name>
</gene>
<dbReference type="EMBL" id="CAJPIN010095893">
    <property type="protein sequence ID" value="CAG2068599.1"/>
    <property type="molecule type" value="Genomic_DNA"/>
</dbReference>
<protein>
    <recommendedName>
        <fullName evidence="5">Cytochrome P450</fullName>
    </recommendedName>
</protein>
<evidence type="ECO:0008006" key="5">
    <source>
        <dbReference type="Google" id="ProtNLM"/>
    </source>
</evidence>
<accession>A0ABN7PLA4</accession>
<dbReference type="InterPro" id="IPR001128">
    <property type="entry name" value="Cyt_P450"/>
</dbReference>
<dbReference type="Gene3D" id="1.10.630.10">
    <property type="entry name" value="Cytochrome P450"/>
    <property type="match status" value="1"/>
</dbReference>
<feature type="non-terminal residue" evidence="3">
    <location>
        <position position="87"/>
    </location>
</feature>
<keyword evidence="2" id="KW-0560">Oxidoreductase</keyword>
<dbReference type="SUPFAM" id="SSF48264">
    <property type="entry name" value="Cytochrome P450"/>
    <property type="match status" value="1"/>
</dbReference>
<dbReference type="Pfam" id="PF00067">
    <property type="entry name" value="p450"/>
    <property type="match status" value="1"/>
</dbReference>
<sequence length="87" mass="9644">MICFVDCVVYGVTLVIDLIGETGRLGLDLGRTSHALSFLLYHLARNPRAQKQLFKEVSAALPSRDSSLSPDSLHKMIYLHACIKESL</sequence>
<evidence type="ECO:0000313" key="4">
    <source>
        <dbReference type="Proteomes" id="UP001153148"/>
    </source>
</evidence>
<dbReference type="PANTHER" id="PTHR24305">
    <property type="entry name" value="CYTOCHROME P450"/>
    <property type="match status" value="1"/>
</dbReference>
<evidence type="ECO:0000256" key="2">
    <source>
        <dbReference type="ARBA" id="ARBA00023033"/>
    </source>
</evidence>
<comment type="similarity">
    <text evidence="1">Belongs to the cytochrome P450 family.</text>
</comment>
<keyword evidence="2" id="KW-0503">Monooxygenase</keyword>
<dbReference type="PANTHER" id="PTHR24305:SF166">
    <property type="entry name" value="CYTOCHROME P450 12A4, MITOCHONDRIAL-RELATED"/>
    <property type="match status" value="1"/>
</dbReference>
<organism evidence="3 4">
    <name type="scientific">Timema podura</name>
    <name type="common">Walking stick</name>
    <dbReference type="NCBI Taxonomy" id="61482"/>
    <lineage>
        <taxon>Eukaryota</taxon>
        <taxon>Metazoa</taxon>
        <taxon>Ecdysozoa</taxon>
        <taxon>Arthropoda</taxon>
        <taxon>Hexapoda</taxon>
        <taxon>Insecta</taxon>
        <taxon>Pterygota</taxon>
        <taxon>Neoptera</taxon>
        <taxon>Polyneoptera</taxon>
        <taxon>Phasmatodea</taxon>
        <taxon>Timematodea</taxon>
        <taxon>Timematoidea</taxon>
        <taxon>Timematidae</taxon>
        <taxon>Timema</taxon>
    </lineage>
</organism>